<evidence type="ECO:0000256" key="3">
    <source>
        <dbReference type="ARBA" id="ARBA00012239"/>
    </source>
</evidence>
<dbReference type="CDD" id="cd06453">
    <property type="entry name" value="SufS_like"/>
    <property type="match status" value="1"/>
</dbReference>
<comment type="cofactor">
    <cofactor evidence="1">
        <name>pyridoxal 5'-phosphate</name>
        <dbReference type="ChEBI" id="CHEBI:597326"/>
    </cofactor>
</comment>
<dbReference type="Gene3D" id="3.90.1150.10">
    <property type="entry name" value="Aspartate Aminotransferase, domain 1"/>
    <property type="match status" value="1"/>
</dbReference>
<dbReference type="SUPFAM" id="SSF53383">
    <property type="entry name" value="PLP-dependent transferases"/>
    <property type="match status" value="1"/>
</dbReference>
<dbReference type="Proteomes" id="UP000095672">
    <property type="component" value="Chromosome"/>
</dbReference>
<comment type="catalytic activity">
    <reaction evidence="6">
        <text>(sulfur carrier)-H + L-cysteine = (sulfur carrier)-SH + L-alanine</text>
        <dbReference type="Rhea" id="RHEA:43892"/>
        <dbReference type="Rhea" id="RHEA-COMP:14737"/>
        <dbReference type="Rhea" id="RHEA-COMP:14739"/>
        <dbReference type="ChEBI" id="CHEBI:29917"/>
        <dbReference type="ChEBI" id="CHEBI:35235"/>
        <dbReference type="ChEBI" id="CHEBI:57972"/>
        <dbReference type="ChEBI" id="CHEBI:64428"/>
        <dbReference type="EC" id="2.8.1.7"/>
    </reaction>
</comment>
<dbReference type="InterPro" id="IPR020578">
    <property type="entry name" value="Aminotrans_V_PyrdxlP_BS"/>
</dbReference>
<protein>
    <recommendedName>
        <fullName evidence="3">cysteine desulfurase</fullName>
        <ecNumber evidence="3">2.8.1.7</ecNumber>
    </recommendedName>
</protein>
<keyword evidence="5" id="KW-0663">Pyridoxal phosphate</keyword>
<dbReference type="PANTHER" id="PTHR43586:SF8">
    <property type="entry name" value="CYSTEINE DESULFURASE 1, CHLOROPLASTIC"/>
    <property type="match status" value="1"/>
</dbReference>
<dbReference type="Gene3D" id="3.90.1010.10">
    <property type="match status" value="1"/>
</dbReference>
<dbReference type="KEGG" id="micc:AUP74_02237"/>
<evidence type="ECO:0000256" key="6">
    <source>
        <dbReference type="ARBA" id="ARBA00050776"/>
    </source>
</evidence>
<evidence type="ECO:0000313" key="10">
    <source>
        <dbReference type="Proteomes" id="UP000095672"/>
    </source>
</evidence>
<dbReference type="GO" id="GO:0030170">
    <property type="term" value="F:pyridoxal phosphate binding"/>
    <property type="evidence" value="ECO:0007669"/>
    <property type="project" value="InterPro"/>
</dbReference>
<dbReference type="PANTHER" id="PTHR43586">
    <property type="entry name" value="CYSTEINE DESULFURASE"/>
    <property type="match status" value="1"/>
</dbReference>
<dbReference type="InterPro" id="IPR015422">
    <property type="entry name" value="PyrdxlP-dep_Trfase_small"/>
</dbReference>
<dbReference type="InterPro" id="IPR015421">
    <property type="entry name" value="PyrdxlP-dep_Trfase_major"/>
</dbReference>
<dbReference type="GO" id="GO:0006534">
    <property type="term" value="P:cysteine metabolic process"/>
    <property type="evidence" value="ECO:0007669"/>
    <property type="project" value="InterPro"/>
</dbReference>
<sequence length="555" mass="61549">MTSSKYSPESFRSQFPLFEQRENRDLIYLDNAATTQRPAPVIDAIVDFYRHSNANTHRSSHRLARRATEMVEQTRQQAASFLNARSGREIVFCRGATEALNLLANSLCCGLRAGDEIVLSTIEHHANLVPWQMMAARYGLKLRYVPHTAGVPQFDRLGEVLGERTRIVSLTGGSNALGLRPDLASIASQLRDRELHWIVDGSQLAAHERVDVQALGCDFFVCSAHKFYGPTGVGLLYGRENLMAAMPPWQGGGEMIAEVGLYQSQYADLPHKFEAGTSPLGSLAGLGAALAFLQQQDREAMAAHEQAMLQWLHRELAQLPHLRLLSQPQHNLGIVAFAPVDAAPADLSLWLDGRDIAVRVGHHCAQPLIRASGEGATVRASVAGYTTWRDCEAFLDAVREFQRISEPQGSVKATQGEWQGDDLSALRLERLASQRSWQDRYRELMRWSKSIAAKPIIRTPRNLVRGCESEAWLVHREQGGKHYFAVDSDSRVVKGLAALLLSQIDGRSGGEIESLDLEKLFADLGLRQHLSQSRSNGFYALLAQALHFVHHGKSE</sequence>
<evidence type="ECO:0000256" key="2">
    <source>
        <dbReference type="ARBA" id="ARBA00010447"/>
    </source>
</evidence>
<evidence type="ECO:0000256" key="1">
    <source>
        <dbReference type="ARBA" id="ARBA00001933"/>
    </source>
</evidence>
<dbReference type="EC" id="2.8.1.7" evidence="3"/>
<evidence type="ECO:0000259" key="8">
    <source>
        <dbReference type="Pfam" id="PF02657"/>
    </source>
</evidence>
<dbReference type="Pfam" id="PF00266">
    <property type="entry name" value="Aminotran_5"/>
    <property type="match status" value="1"/>
</dbReference>
<feature type="domain" description="Aminotransferase class V" evidence="7">
    <location>
        <begin position="27"/>
        <end position="394"/>
    </location>
</feature>
<dbReference type="PATRIC" id="fig|1769779.3.peg.2231"/>
<dbReference type="InterPro" id="IPR010970">
    <property type="entry name" value="Cys_dSase_SufS"/>
</dbReference>
<gene>
    <name evidence="9" type="primary">sufS</name>
    <name evidence="9" type="ORF">AUP74_02237</name>
</gene>
<dbReference type="STRING" id="1769779.AUP74_02237"/>
<dbReference type="GO" id="GO:0031071">
    <property type="term" value="F:cysteine desulfurase activity"/>
    <property type="evidence" value="ECO:0007669"/>
    <property type="project" value="UniProtKB-EC"/>
</dbReference>
<dbReference type="Gene3D" id="3.40.640.10">
    <property type="entry name" value="Type I PLP-dependent aspartate aminotransferase-like (Major domain)"/>
    <property type="match status" value="1"/>
</dbReference>
<dbReference type="InterPro" id="IPR003808">
    <property type="entry name" value="Fe-S_metab-assoc_dom"/>
</dbReference>
<comment type="similarity">
    <text evidence="2">Belongs to the class-V pyridoxal-phosphate-dependent aminotransferase family. Csd subfamily.</text>
</comment>
<feature type="domain" description="Fe-S metabolism associated" evidence="8">
    <location>
        <begin position="429"/>
        <end position="544"/>
    </location>
</feature>
<dbReference type="SUPFAM" id="SSF82649">
    <property type="entry name" value="SufE/NifU"/>
    <property type="match status" value="1"/>
</dbReference>
<organism evidence="9 10">
    <name type="scientific">Microbulbifer aggregans</name>
    <dbReference type="NCBI Taxonomy" id="1769779"/>
    <lineage>
        <taxon>Bacteria</taxon>
        <taxon>Pseudomonadati</taxon>
        <taxon>Pseudomonadota</taxon>
        <taxon>Gammaproteobacteria</taxon>
        <taxon>Cellvibrionales</taxon>
        <taxon>Microbulbiferaceae</taxon>
        <taxon>Microbulbifer</taxon>
    </lineage>
</organism>
<proteinExistence type="inferred from homology"/>
<evidence type="ECO:0000256" key="5">
    <source>
        <dbReference type="ARBA" id="ARBA00022898"/>
    </source>
</evidence>
<dbReference type="InterPro" id="IPR000192">
    <property type="entry name" value="Aminotrans_V_dom"/>
</dbReference>
<keyword evidence="10" id="KW-1185">Reference proteome</keyword>
<dbReference type="AlphaFoldDB" id="A0A1C9W916"/>
<evidence type="ECO:0000313" key="9">
    <source>
        <dbReference type="EMBL" id="AOS97646.1"/>
    </source>
</evidence>
<reference evidence="10" key="1">
    <citation type="submission" date="2016-01" db="EMBL/GenBank/DDBJ databases">
        <title>Complete genome sequence of Microbulbifer sp. CCB-MM1, a halophile isolated from Matang Mangrove Forest, Perak.</title>
        <authorList>
            <person name="Moh T.H."/>
            <person name="Dinesh B."/>
            <person name="Lau N.-S."/>
            <person name="Go F."/>
            <person name="Alexander Chong S.-C."/>
        </authorList>
    </citation>
    <scope>NUCLEOTIDE SEQUENCE [LARGE SCALE GENOMIC DNA]</scope>
    <source>
        <strain evidence="10">CCB-MM1</strain>
    </source>
</reference>
<evidence type="ECO:0000259" key="7">
    <source>
        <dbReference type="Pfam" id="PF00266"/>
    </source>
</evidence>
<dbReference type="RefSeq" id="WP_069947621.1">
    <property type="nucleotide sequence ID" value="NZ_CP014143.1"/>
</dbReference>
<dbReference type="EMBL" id="CP014143">
    <property type="protein sequence ID" value="AOS97646.1"/>
    <property type="molecule type" value="Genomic_DNA"/>
</dbReference>
<dbReference type="Pfam" id="PF02657">
    <property type="entry name" value="SufE"/>
    <property type="match status" value="1"/>
</dbReference>
<name>A0A1C9W916_9GAMM</name>
<dbReference type="InterPro" id="IPR015424">
    <property type="entry name" value="PyrdxlP-dep_Trfase"/>
</dbReference>
<evidence type="ECO:0000256" key="4">
    <source>
        <dbReference type="ARBA" id="ARBA00022679"/>
    </source>
</evidence>
<dbReference type="OrthoDB" id="9808002at2"/>
<dbReference type="PROSITE" id="PS00595">
    <property type="entry name" value="AA_TRANSFER_CLASS_5"/>
    <property type="match status" value="1"/>
</dbReference>
<keyword evidence="4 9" id="KW-0808">Transferase</keyword>
<accession>A0A1C9W916</accession>